<accession>A0ABN9RQ84</accession>
<evidence type="ECO:0000256" key="1">
    <source>
        <dbReference type="SAM" id="MobiDB-lite"/>
    </source>
</evidence>
<reference evidence="2" key="1">
    <citation type="submission" date="2023-10" db="EMBL/GenBank/DDBJ databases">
        <authorList>
            <person name="Chen Y."/>
            <person name="Shah S."/>
            <person name="Dougan E. K."/>
            <person name="Thang M."/>
            <person name="Chan C."/>
        </authorList>
    </citation>
    <scope>NUCLEOTIDE SEQUENCE [LARGE SCALE GENOMIC DNA]</scope>
</reference>
<evidence type="ECO:0000313" key="3">
    <source>
        <dbReference type="Proteomes" id="UP001189429"/>
    </source>
</evidence>
<dbReference type="EMBL" id="CAUYUJ010007624">
    <property type="protein sequence ID" value="CAK0821391.1"/>
    <property type="molecule type" value="Genomic_DNA"/>
</dbReference>
<comment type="caution">
    <text evidence="2">The sequence shown here is derived from an EMBL/GenBank/DDBJ whole genome shotgun (WGS) entry which is preliminary data.</text>
</comment>
<evidence type="ECO:0000313" key="2">
    <source>
        <dbReference type="EMBL" id="CAK0821391.1"/>
    </source>
</evidence>
<protein>
    <submittedName>
        <fullName evidence="2">Uncharacterized protein</fullName>
    </submittedName>
</protein>
<feature type="compositionally biased region" description="Basic and acidic residues" evidence="1">
    <location>
        <begin position="26"/>
        <end position="37"/>
    </location>
</feature>
<feature type="region of interest" description="Disordered" evidence="1">
    <location>
        <begin position="1"/>
        <end position="37"/>
    </location>
</feature>
<gene>
    <name evidence="2" type="ORF">PCOR1329_LOCUS22728</name>
</gene>
<proteinExistence type="predicted"/>
<sequence length="159" mass="17510">MPATLKATEGTAGEEDAGRRVKPRTKHEGGSKDKRLKGIGDKGLRRLLLVMVKQLLRYSQGMRELDECLFDTSLCPAGGFEATKIPEQTHNYSTAAKKDGKGHPHGAPYIWALAGLIEALKERGSEVGDTSAKSVMEIWGWPGPHNMEENMEMIRMCCL</sequence>
<name>A0ABN9RQ84_9DINO</name>
<organism evidence="2 3">
    <name type="scientific">Prorocentrum cordatum</name>
    <dbReference type="NCBI Taxonomy" id="2364126"/>
    <lineage>
        <taxon>Eukaryota</taxon>
        <taxon>Sar</taxon>
        <taxon>Alveolata</taxon>
        <taxon>Dinophyceae</taxon>
        <taxon>Prorocentrales</taxon>
        <taxon>Prorocentraceae</taxon>
        <taxon>Prorocentrum</taxon>
    </lineage>
</organism>
<dbReference type="Proteomes" id="UP001189429">
    <property type="component" value="Unassembled WGS sequence"/>
</dbReference>
<keyword evidence="3" id="KW-1185">Reference proteome</keyword>